<keyword evidence="3" id="KW-0472">Membrane</keyword>
<evidence type="ECO:0000313" key="4">
    <source>
        <dbReference type="EMBL" id="AHJ86581.1"/>
    </source>
</evidence>
<keyword evidence="3" id="KW-1133">Transmembrane helix</keyword>
<reference evidence="4 5" key="1">
    <citation type="journal article" date="2014" name="Genome Announc.">
        <title>Complete genome sequences of nine mycobacteriophages.</title>
        <authorList>
            <person name="Franceschelli J.J."/>
            <person name="Suarez C.A."/>
            <person name="Teran L."/>
            <person name="Raya R.R."/>
            <person name="Morbidoni H.R."/>
        </authorList>
    </citation>
    <scope>NUCLEOTIDE SEQUENCE [LARGE SCALE GENOMIC DNA]</scope>
</reference>
<feature type="transmembrane region" description="Helical" evidence="3">
    <location>
        <begin position="55"/>
        <end position="74"/>
    </location>
</feature>
<feature type="region of interest" description="Disordered" evidence="2">
    <location>
        <begin position="188"/>
        <end position="210"/>
    </location>
</feature>
<sequence length="210" mass="24086">MADVFTNLWSWSLVVGIVLGFVLSKLWCVAKTYWLDRNRPLPDGRKRSVRRALAIDRRWLVGLLAVMFLGWSVVTTSQNASDVKTLSERTRDCQTRLIEAIGDSRKVTAENERITAENDRLSKEERALLADLARYQSDWLGRILDPPDEVDRLDRGDPVRARYVIDVTRGFFNRAGEINERIEAIHAEQDRNDRDRPKVRPALPDPQCAG</sequence>
<keyword evidence="1" id="KW-0175">Coiled coil</keyword>
<evidence type="ECO:0000256" key="2">
    <source>
        <dbReference type="SAM" id="MobiDB-lite"/>
    </source>
</evidence>
<keyword evidence="3" id="KW-0812">Transmembrane</keyword>
<feature type="coiled-coil region" evidence="1">
    <location>
        <begin position="104"/>
        <end position="138"/>
    </location>
</feature>
<evidence type="ECO:0000256" key="3">
    <source>
        <dbReference type="SAM" id="Phobius"/>
    </source>
</evidence>
<dbReference type="RefSeq" id="YP_009009688.1">
    <property type="nucleotide sequence ID" value="NC_023604.1"/>
</dbReference>
<dbReference type="Proteomes" id="UP000203363">
    <property type="component" value="Segment"/>
</dbReference>
<feature type="transmembrane region" description="Helical" evidence="3">
    <location>
        <begin position="12"/>
        <end position="34"/>
    </location>
</feature>
<keyword evidence="5" id="KW-1185">Reference proteome</keyword>
<accession>W8EGS8</accession>
<dbReference type="KEGG" id="vg:18506182"/>
<gene>
    <name evidence="4" type="ORF">Jolie2_31</name>
</gene>
<dbReference type="GeneID" id="18506182"/>
<dbReference type="OrthoDB" id="15805at10239"/>
<dbReference type="EMBL" id="KJ410133">
    <property type="protein sequence ID" value="AHJ86581.1"/>
    <property type="molecule type" value="Genomic_DNA"/>
</dbReference>
<evidence type="ECO:0000313" key="5">
    <source>
        <dbReference type="Proteomes" id="UP000203363"/>
    </source>
</evidence>
<feature type="compositionally biased region" description="Basic and acidic residues" evidence="2">
    <location>
        <begin position="188"/>
        <end position="198"/>
    </location>
</feature>
<evidence type="ECO:0000256" key="1">
    <source>
        <dbReference type="SAM" id="Coils"/>
    </source>
</evidence>
<proteinExistence type="predicted"/>
<organism evidence="4 5">
    <name type="scientific">Mycobacterium phage Jolie2</name>
    <dbReference type="NCBI Taxonomy" id="1458831"/>
    <lineage>
        <taxon>Viruses</taxon>
        <taxon>Duplodnaviria</taxon>
        <taxon>Heunggongvirae</taxon>
        <taxon>Uroviricota</taxon>
        <taxon>Caudoviricetes</taxon>
        <taxon>Gclasvirinae</taxon>
        <taxon>Jolieduovirus</taxon>
        <taxon>Jolieduovirus jolie2</taxon>
    </lineage>
</organism>
<name>W8EGS8_9CAUD</name>
<protein>
    <submittedName>
        <fullName evidence="4">Uncharacterized protein</fullName>
    </submittedName>
</protein>